<evidence type="ECO:0000256" key="1">
    <source>
        <dbReference type="ARBA" id="ARBA00000156"/>
    </source>
</evidence>
<keyword evidence="4" id="KW-0479">Metal-binding</keyword>
<evidence type="ECO:0000313" key="7">
    <source>
        <dbReference type="EMBL" id="RXN14227.1"/>
    </source>
</evidence>
<evidence type="ECO:0000256" key="2">
    <source>
        <dbReference type="ARBA" id="ARBA00009045"/>
    </source>
</evidence>
<comment type="catalytic activity">
    <reaction evidence="1">
        <text>Cleaves type-1 transmembrane domains using a catalytic dyad composed of serine and histidine that are contributed by different transmembrane domains.</text>
        <dbReference type="EC" id="3.4.21.105"/>
    </reaction>
</comment>
<dbReference type="InterPro" id="IPR002048">
    <property type="entry name" value="EF_hand_dom"/>
</dbReference>
<feature type="domain" description="EF-hand" evidence="6">
    <location>
        <begin position="47"/>
        <end position="82"/>
    </location>
</feature>
<dbReference type="Pfam" id="PF13499">
    <property type="entry name" value="EF-hand_7"/>
    <property type="match status" value="1"/>
</dbReference>
<dbReference type="InterPro" id="IPR051739">
    <property type="entry name" value="Rhomboid_IM_Serine_Proteases"/>
</dbReference>
<keyword evidence="5" id="KW-0106">Calcium</keyword>
<dbReference type="Proteomes" id="UP000290572">
    <property type="component" value="Unassembled WGS sequence"/>
</dbReference>
<dbReference type="GO" id="GO:0005509">
    <property type="term" value="F:calcium ion binding"/>
    <property type="evidence" value="ECO:0007669"/>
    <property type="project" value="InterPro"/>
</dbReference>
<comment type="caution">
    <text evidence="7">The sequence shown here is derived from an EMBL/GenBank/DDBJ whole genome shotgun (WGS) entry which is preliminary data.</text>
</comment>
<organism evidence="7 8">
    <name type="scientific">Labeo rohita</name>
    <name type="common">Indian major carp</name>
    <name type="synonym">Cyprinus rohita</name>
    <dbReference type="NCBI Taxonomy" id="84645"/>
    <lineage>
        <taxon>Eukaryota</taxon>
        <taxon>Metazoa</taxon>
        <taxon>Chordata</taxon>
        <taxon>Craniata</taxon>
        <taxon>Vertebrata</taxon>
        <taxon>Euteleostomi</taxon>
        <taxon>Actinopterygii</taxon>
        <taxon>Neopterygii</taxon>
        <taxon>Teleostei</taxon>
        <taxon>Ostariophysi</taxon>
        <taxon>Cypriniformes</taxon>
        <taxon>Cyprinidae</taxon>
        <taxon>Labeoninae</taxon>
        <taxon>Labeonini</taxon>
        <taxon>Labeo</taxon>
    </lineage>
</organism>
<reference evidence="7 8" key="1">
    <citation type="submission" date="2018-03" db="EMBL/GenBank/DDBJ databases">
        <title>Draft genome sequence of Rohu Carp (Labeo rohita).</title>
        <authorList>
            <person name="Das P."/>
            <person name="Kushwaha B."/>
            <person name="Joshi C.G."/>
            <person name="Kumar D."/>
            <person name="Nagpure N.S."/>
            <person name="Sahoo L."/>
            <person name="Das S.P."/>
            <person name="Bit A."/>
            <person name="Patnaik S."/>
            <person name="Meher P.K."/>
            <person name="Jayasankar P."/>
            <person name="Koringa P.G."/>
            <person name="Patel N.V."/>
            <person name="Hinsu A.T."/>
            <person name="Kumar R."/>
            <person name="Pandey M."/>
            <person name="Agarwal S."/>
            <person name="Srivastava S."/>
            <person name="Singh M."/>
            <person name="Iquebal M.A."/>
            <person name="Jaiswal S."/>
            <person name="Angadi U.B."/>
            <person name="Kumar N."/>
            <person name="Raza M."/>
            <person name="Shah T.M."/>
            <person name="Rai A."/>
            <person name="Jena J.K."/>
        </authorList>
    </citation>
    <scope>NUCLEOTIDE SEQUENCE [LARGE SCALE GENOMIC DNA]</scope>
    <source>
        <strain evidence="7">DASCIFA01</strain>
        <tissue evidence="7">Testis</tissue>
    </source>
</reference>
<dbReference type="AlphaFoldDB" id="A0A498MAR1"/>
<dbReference type="InterPro" id="IPR018247">
    <property type="entry name" value="EF_Hand_1_Ca_BS"/>
</dbReference>
<evidence type="ECO:0000259" key="6">
    <source>
        <dbReference type="PROSITE" id="PS50222"/>
    </source>
</evidence>
<evidence type="ECO:0000256" key="4">
    <source>
        <dbReference type="ARBA" id="ARBA00022723"/>
    </source>
</evidence>
<dbReference type="PANTHER" id="PTHR45840">
    <property type="entry name" value="RHOMBOID-RELATED PROTEIN"/>
    <property type="match status" value="1"/>
</dbReference>
<evidence type="ECO:0000313" key="8">
    <source>
        <dbReference type="Proteomes" id="UP000290572"/>
    </source>
</evidence>
<dbReference type="InterPro" id="IPR011992">
    <property type="entry name" value="EF-hand-dom_pair"/>
</dbReference>
<comment type="similarity">
    <text evidence="2">Belongs to the peptidase S54 family.</text>
</comment>
<proteinExistence type="inferred from homology"/>
<dbReference type="PROSITE" id="PS50222">
    <property type="entry name" value="EF_HAND_2"/>
    <property type="match status" value="1"/>
</dbReference>
<dbReference type="STRING" id="84645.A0A498MAR1"/>
<dbReference type="SUPFAM" id="SSF47473">
    <property type="entry name" value="EF-hand"/>
    <property type="match status" value="1"/>
</dbReference>
<accession>A0A498MAR1</accession>
<sequence>MLAGVAPLGRCWHELWMRNNSKYDPENSGFISTERFRDLLAAHGSELDPHKLEVLLALADGNADGKICYQDFVNLVSSADELELYHGALTVKNVAVISQFVCVLSKSHIV</sequence>
<name>A0A498MAR1_LABRO</name>
<dbReference type="GO" id="GO:0004252">
    <property type="term" value="F:serine-type endopeptidase activity"/>
    <property type="evidence" value="ECO:0007669"/>
    <property type="project" value="TreeGrafter"/>
</dbReference>
<dbReference type="EMBL" id="QBIY01012914">
    <property type="protein sequence ID" value="RXN14227.1"/>
    <property type="molecule type" value="Genomic_DNA"/>
</dbReference>
<gene>
    <name evidence="7" type="ORF">ROHU_009146</name>
</gene>
<protein>
    <recommendedName>
        <fullName evidence="3">rhomboid protease</fullName>
        <ecNumber evidence="3">3.4.21.105</ecNumber>
    </recommendedName>
</protein>
<dbReference type="PANTHER" id="PTHR45840:SF5">
    <property type="entry name" value="RHOMBOID-RELATED PROTEIN 3"/>
    <property type="match status" value="1"/>
</dbReference>
<evidence type="ECO:0000256" key="3">
    <source>
        <dbReference type="ARBA" id="ARBA00013039"/>
    </source>
</evidence>
<evidence type="ECO:0000256" key="5">
    <source>
        <dbReference type="ARBA" id="ARBA00022837"/>
    </source>
</evidence>
<dbReference type="PROSITE" id="PS00018">
    <property type="entry name" value="EF_HAND_1"/>
    <property type="match status" value="1"/>
</dbReference>
<keyword evidence="8" id="KW-1185">Reference proteome</keyword>
<dbReference type="Gene3D" id="1.10.238.10">
    <property type="entry name" value="EF-hand"/>
    <property type="match status" value="1"/>
</dbReference>
<dbReference type="EC" id="3.4.21.105" evidence="3"/>